<feature type="region of interest" description="Disordered" evidence="1">
    <location>
        <begin position="50"/>
        <end position="70"/>
    </location>
</feature>
<gene>
    <name evidence="2" type="ORF">SAMN05216602_0925</name>
</gene>
<dbReference type="RefSeq" id="WP_074881183.1">
    <property type="nucleotide sequence ID" value="NZ_FORC01000001.1"/>
</dbReference>
<sequence length="70" mass="7855">MKEPIFLIDYLCDNQPMHLEVTADTETMSVEQAQQHVQNAGAKGRITDVQVSKITRTHEPGTTPGHQRQP</sequence>
<dbReference type="Proteomes" id="UP000183018">
    <property type="component" value="Unassembled WGS sequence"/>
</dbReference>
<organism evidence="2 3">
    <name type="scientific">Phytopseudomonas argentinensis</name>
    <dbReference type="NCBI Taxonomy" id="289370"/>
    <lineage>
        <taxon>Bacteria</taxon>
        <taxon>Pseudomonadati</taxon>
        <taxon>Pseudomonadota</taxon>
        <taxon>Gammaproteobacteria</taxon>
        <taxon>Pseudomonadales</taxon>
        <taxon>Pseudomonadaceae</taxon>
        <taxon>Phytopseudomonas</taxon>
    </lineage>
</organism>
<name>A0A1I3HI99_9GAMM</name>
<dbReference type="AlphaFoldDB" id="A0A1I3HI99"/>
<evidence type="ECO:0000313" key="2">
    <source>
        <dbReference type="EMBL" id="SFI35363.1"/>
    </source>
</evidence>
<keyword evidence="3" id="KW-1185">Reference proteome</keyword>
<dbReference type="OrthoDB" id="7019745at2"/>
<proteinExistence type="predicted"/>
<evidence type="ECO:0000256" key="1">
    <source>
        <dbReference type="SAM" id="MobiDB-lite"/>
    </source>
</evidence>
<dbReference type="EMBL" id="FORC01000001">
    <property type="protein sequence ID" value="SFI35363.1"/>
    <property type="molecule type" value="Genomic_DNA"/>
</dbReference>
<reference evidence="3" key="1">
    <citation type="submission" date="2016-10" db="EMBL/GenBank/DDBJ databases">
        <authorList>
            <person name="Varghese N."/>
            <person name="Submissions S."/>
        </authorList>
    </citation>
    <scope>NUCLEOTIDE SEQUENCE [LARGE SCALE GENOMIC DNA]</scope>
    <source>
        <strain evidence="3">LMG 22563</strain>
    </source>
</reference>
<protein>
    <submittedName>
        <fullName evidence="2">Uncharacterized protein</fullName>
    </submittedName>
</protein>
<evidence type="ECO:0000313" key="3">
    <source>
        <dbReference type="Proteomes" id="UP000183018"/>
    </source>
</evidence>
<accession>A0A1I3HI99</accession>